<comment type="caution">
    <text evidence="2">The sequence shown here is derived from an EMBL/GenBank/DDBJ whole genome shotgun (WGS) entry which is preliminary data.</text>
</comment>
<dbReference type="EMBL" id="CAWUPB010001173">
    <property type="protein sequence ID" value="CAK7347920.1"/>
    <property type="molecule type" value="Genomic_DNA"/>
</dbReference>
<organism evidence="2 3">
    <name type="scientific">Dovyalis caffra</name>
    <dbReference type="NCBI Taxonomy" id="77055"/>
    <lineage>
        <taxon>Eukaryota</taxon>
        <taxon>Viridiplantae</taxon>
        <taxon>Streptophyta</taxon>
        <taxon>Embryophyta</taxon>
        <taxon>Tracheophyta</taxon>
        <taxon>Spermatophyta</taxon>
        <taxon>Magnoliopsida</taxon>
        <taxon>eudicotyledons</taxon>
        <taxon>Gunneridae</taxon>
        <taxon>Pentapetalae</taxon>
        <taxon>rosids</taxon>
        <taxon>fabids</taxon>
        <taxon>Malpighiales</taxon>
        <taxon>Salicaceae</taxon>
        <taxon>Flacourtieae</taxon>
        <taxon>Dovyalis</taxon>
    </lineage>
</organism>
<keyword evidence="3" id="KW-1185">Reference proteome</keyword>
<gene>
    <name evidence="2" type="ORF">DCAF_LOCUS20611</name>
</gene>
<name>A0AAV1S9H0_9ROSI</name>
<reference evidence="2 3" key="1">
    <citation type="submission" date="2024-01" db="EMBL/GenBank/DDBJ databases">
        <authorList>
            <person name="Waweru B."/>
        </authorList>
    </citation>
    <scope>NUCLEOTIDE SEQUENCE [LARGE SCALE GENOMIC DNA]</scope>
</reference>
<evidence type="ECO:0000313" key="2">
    <source>
        <dbReference type="EMBL" id="CAK7347920.1"/>
    </source>
</evidence>
<accession>A0AAV1S9H0</accession>
<feature type="compositionally biased region" description="Basic and acidic residues" evidence="1">
    <location>
        <begin position="54"/>
        <end position="65"/>
    </location>
</feature>
<evidence type="ECO:0000256" key="1">
    <source>
        <dbReference type="SAM" id="MobiDB-lite"/>
    </source>
</evidence>
<feature type="region of interest" description="Disordered" evidence="1">
    <location>
        <begin position="45"/>
        <end position="65"/>
    </location>
</feature>
<evidence type="ECO:0000313" key="3">
    <source>
        <dbReference type="Proteomes" id="UP001314170"/>
    </source>
</evidence>
<protein>
    <submittedName>
        <fullName evidence="2">Uncharacterized protein</fullName>
    </submittedName>
</protein>
<dbReference type="Proteomes" id="UP001314170">
    <property type="component" value="Unassembled WGS sequence"/>
</dbReference>
<sequence length="65" mass="7558">MAERINSEFSKILRIHLKQLMKNSIHRQHGTARLLQGGLELASRIKTPTKLRRQATDKQSERHKA</sequence>
<dbReference type="AlphaFoldDB" id="A0AAV1S9H0"/>
<proteinExistence type="predicted"/>